<dbReference type="OrthoDB" id="544986at2759"/>
<feature type="repeat" description="ANK" evidence="3">
    <location>
        <begin position="104"/>
        <end position="129"/>
    </location>
</feature>
<name>A0A2K3D5Z5_CHLRE</name>
<dbReference type="InParanoid" id="A0A2K3D5Z5"/>
<dbReference type="PaxDb" id="3055-EDP03086"/>
<organism evidence="5 6">
    <name type="scientific">Chlamydomonas reinhardtii</name>
    <name type="common">Chlamydomonas smithii</name>
    <dbReference type="NCBI Taxonomy" id="3055"/>
    <lineage>
        <taxon>Eukaryota</taxon>
        <taxon>Viridiplantae</taxon>
        <taxon>Chlorophyta</taxon>
        <taxon>core chlorophytes</taxon>
        <taxon>Chlorophyceae</taxon>
        <taxon>CS clade</taxon>
        <taxon>Chlamydomonadales</taxon>
        <taxon>Chlamydomonadaceae</taxon>
        <taxon>Chlamydomonas</taxon>
    </lineage>
</organism>
<evidence type="ECO:0000313" key="6">
    <source>
        <dbReference type="Proteomes" id="UP000006906"/>
    </source>
</evidence>
<dbReference type="KEGG" id="cre:CHLRE_12g553500v5"/>
<dbReference type="Proteomes" id="UP000006906">
    <property type="component" value="Chromosome 12"/>
</dbReference>
<feature type="compositionally biased region" description="Gly residues" evidence="4">
    <location>
        <begin position="462"/>
        <end position="471"/>
    </location>
</feature>
<feature type="region of interest" description="Disordered" evidence="4">
    <location>
        <begin position="162"/>
        <end position="185"/>
    </location>
</feature>
<dbReference type="SUPFAM" id="SSF48403">
    <property type="entry name" value="Ankyrin repeat"/>
    <property type="match status" value="1"/>
</dbReference>
<gene>
    <name evidence="5" type="ORF">CHLRE_12g553500v5</name>
</gene>
<evidence type="ECO:0000256" key="1">
    <source>
        <dbReference type="ARBA" id="ARBA00022737"/>
    </source>
</evidence>
<dbReference type="STRING" id="3055.A0A2K3D5Z5"/>
<evidence type="ECO:0000256" key="3">
    <source>
        <dbReference type="PROSITE-ProRule" id="PRU00023"/>
    </source>
</evidence>
<feature type="region of interest" description="Disordered" evidence="4">
    <location>
        <begin position="432"/>
        <end position="489"/>
    </location>
</feature>
<dbReference type="ExpressionAtlas" id="A0A2K3D5Z5">
    <property type="expression patterns" value="baseline and differential"/>
</dbReference>
<dbReference type="InterPro" id="IPR050776">
    <property type="entry name" value="Ank_Repeat/CDKN_Inhibitor"/>
</dbReference>
<feature type="compositionally biased region" description="Acidic residues" evidence="4">
    <location>
        <begin position="451"/>
        <end position="460"/>
    </location>
</feature>
<dbReference type="Gene3D" id="1.25.40.20">
    <property type="entry name" value="Ankyrin repeat-containing domain"/>
    <property type="match status" value="2"/>
</dbReference>
<evidence type="ECO:0000313" key="5">
    <source>
        <dbReference type="EMBL" id="PNW75953.1"/>
    </source>
</evidence>
<dbReference type="OMA" id="CAGRFCR"/>
<accession>A0A2K3D5Z5</accession>
<dbReference type="PROSITE" id="PS50088">
    <property type="entry name" value="ANK_REPEAT"/>
    <property type="match status" value="2"/>
</dbReference>
<dbReference type="EMBL" id="CM008973">
    <property type="protein sequence ID" value="PNW75953.1"/>
    <property type="molecule type" value="Genomic_DNA"/>
</dbReference>
<dbReference type="AlphaFoldDB" id="A0A2K3D5Z5"/>
<keyword evidence="1" id="KW-0677">Repeat</keyword>
<dbReference type="Pfam" id="PF00023">
    <property type="entry name" value="Ank"/>
    <property type="match status" value="1"/>
</dbReference>
<sequence>MALAVSTNIGHLSTAQRGMHVGYLHGAALPASELAAHAGARLLVCAASGDVAQVARCLADGADRDYQDPSSGETALHRAAQRGQVTMLETLLAAGANPHSADRGGRTPLFAAANAGSLAAVHTLLAHGAVLFPAPSTLPSSTCTPCSGGACRSGTSCCHPNHHHASATSTSSSSPSSSSPPSSAEDADDAAFLALRTTCPLAAAAAAARWPLVAALLGSLPPSYQQQPATLRSLRFLVWALASHKAFPREVIARLPRRLPACVLNAVRPATLASTPLVLAAGNDQQQLMQWLLRQGADPELGAPLLLCAGRFCRGSRACCVSTLLRLGAAPHVAWADNPSDSPLMLAARGDCFTHVHCLVAHGADVSGEAGRVRAALYTPAAWERHLEAMLTSPHAAALLAQHAQQQAAAAGGEEEWGLLCPCGQSHAAWPGLWPSEEPARGTGDGAGPEGLEEALEEEAGAGAGGGGGRAGSREGGEGGNSCHNPTPSDDAWYRHHRLEMEQLQDGAELADCRKAVDDLWAFGCSAVTAELTAELAAAAAAAAAVAAQQAQGQQPQPAAPVPVPVLAPHSPLPAAVLAALGDVAGGWLAAAARCRQQRLLRADLYDKAVGAGLRLLEQKRVAALAALGGAGLASALVADEEEGQEREEGRAAGGSSLAVELKMEILALAGLAPPGVEAGLAAAARPARRACGCDGCCPGSSSA</sequence>
<dbReference type="PANTHER" id="PTHR24201:SF2">
    <property type="entry name" value="ANKYRIN REPEAT DOMAIN-CONTAINING PROTEIN 42"/>
    <property type="match status" value="1"/>
</dbReference>
<feature type="repeat" description="ANK" evidence="3">
    <location>
        <begin position="71"/>
        <end position="103"/>
    </location>
</feature>
<dbReference type="GeneID" id="5719702"/>
<dbReference type="Gramene" id="PNW75953">
    <property type="protein sequence ID" value="PNW75953"/>
    <property type="gene ID" value="CHLRE_12g553500v5"/>
</dbReference>
<feature type="compositionally biased region" description="Low complexity" evidence="4">
    <location>
        <begin position="166"/>
        <end position="184"/>
    </location>
</feature>
<keyword evidence="6" id="KW-1185">Reference proteome</keyword>
<proteinExistence type="predicted"/>
<reference evidence="5 6" key="1">
    <citation type="journal article" date="2007" name="Science">
        <title>The Chlamydomonas genome reveals the evolution of key animal and plant functions.</title>
        <authorList>
            <person name="Merchant S.S."/>
            <person name="Prochnik S.E."/>
            <person name="Vallon O."/>
            <person name="Harris E.H."/>
            <person name="Karpowicz S.J."/>
            <person name="Witman G.B."/>
            <person name="Terry A."/>
            <person name="Salamov A."/>
            <person name="Fritz-Laylin L.K."/>
            <person name="Marechal-Drouard L."/>
            <person name="Marshall W.F."/>
            <person name="Qu L.H."/>
            <person name="Nelson D.R."/>
            <person name="Sanderfoot A.A."/>
            <person name="Spalding M.H."/>
            <person name="Kapitonov V.V."/>
            <person name="Ren Q."/>
            <person name="Ferris P."/>
            <person name="Lindquist E."/>
            <person name="Shapiro H."/>
            <person name="Lucas S.M."/>
            <person name="Grimwood J."/>
            <person name="Schmutz J."/>
            <person name="Cardol P."/>
            <person name="Cerutti H."/>
            <person name="Chanfreau G."/>
            <person name="Chen C.L."/>
            <person name="Cognat V."/>
            <person name="Croft M.T."/>
            <person name="Dent R."/>
            <person name="Dutcher S."/>
            <person name="Fernandez E."/>
            <person name="Fukuzawa H."/>
            <person name="Gonzalez-Ballester D."/>
            <person name="Gonzalez-Halphen D."/>
            <person name="Hallmann A."/>
            <person name="Hanikenne M."/>
            <person name="Hippler M."/>
            <person name="Inwood W."/>
            <person name="Jabbari K."/>
            <person name="Kalanon M."/>
            <person name="Kuras R."/>
            <person name="Lefebvre P.A."/>
            <person name="Lemaire S.D."/>
            <person name="Lobanov A.V."/>
            <person name="Lohr M."/>
            <person name="Manuell A."/>
            <person name="Meier I."/>
            <person name="Mets L."/>
            <person name="Mittag M."/>
            <person name="Mittelmeier T."/>
            <person name="Moroney J.V."/>
            <person name="Moseley J."/>
            <person name="Napoli C."/>
            <person name="Nedelcu A.M."/>
            <person name="Niyogi K."/>
            <person name="Novoselov S.V."/>
            <person name="Paulsen I.T."/>
            <person name="Pazour G."/>
            <person name="Purton S."/>
            <person name="Ral J.P."/>
            <person name="Riano-Pachon D.M."/>
            <person name="Riekhof W."/>
            <person name="Rymarquis L."/>
            <person name="Schroda M."/>
            <person name="Stern D."/>
            <person name="Umen J."/>
            <person name="Willows R."/>
            <person name="Wilson N."/>
            <person name="Zimmer S.L."/>
            <person name="Allmer J."/>
            <person name="Balk J."/>
            <person name="Bisova K."/>
            <person name="Chen C.J."/>
            <person name="Elias M."/>
            <person name="Gendler K."/>
            <person name="Hauser C."/>
            <person name="Lamb M.R."/>
            <person name="Ledford H."/>
            <person name="Long J.C."/>
            <person name="Minagawa J."/>
            <person name="Page M.D."/>
            <person name="Pan J."/>
            <person name="Pootakham W."/>
            <person name="Roje S."/>
            <person name="Rose A."/>
            <person name="Stahlberg E."/>
            <person name="Terauchi A.M."/>
            <person name="Yang P."/>
            <person name="Ball S."/>
            <person name="Bowler C."/>
            <person name="Dieckmann C.L."/>
            <person name="Gladyshev V.N."/>
            <person name="Green P."/>
            <person name="Jorgensen R."/>
            <person name="Mayfield S."/>
            <person name="Mueller-Roeber B."/>
            <person name="Rajamani S."/>
            <person name="Sayre R.T."/>
            <person name="Brokstein P."/>
            <person name="Dubchak I."/>
            <person name="Goodstein D."/>
            <person name="Hornick L."/>
            <person name="Huang Y.W."/>
            <person name="Jhaveri J."/>
            <person name="Luo Y."/>
            <person name="Martinez D."/>
            <person name="Ngau W.C."/>
            <person name="Otillar B."/>
            <person name="Poliakov A."/>
            <person name="Porter A."/>
            <person name="Szajkowski L."/>
            <person name="Werner G."/>
            <person name="Zhou K."/>
            <person name="Grigoriev I.V."/>
            <person name="Rokhsar D.S."/>
            <person name="Grossman A.R."/>
        </authorList>
    </citation>
    <scope>NUCLEOTIDE SEQUENCE [LARGE SCALE GENOMIC DNA]</scope>
    <source>
        <strain evidence="6">CC-503</strain>
    </source>
</reference>
<evidence type="ECO:0000256" key="4">
    <source>
        <dbReference type="SAM" id="MobiDB-lite"/>
    </source>
</evidence>
<dbReference type="PROSITE" id="PS50297">
    <property type="entry name" value="ANK_REP_REGION"/>
    <property type="match status" value="2"/>
</dbReference>
<dbReference type="PANTHER" id="PTHR24201">
    <property type="entry name" value="ANK_REP_REGION DOMAIN-CONTAINING PROTEIN"/>
    <property type="match status" value="1"/>
</dbReference>
<dbReference type="InterPro" id="IPR036770">
    <property type="entry name" value="Ankyrin_rpt-contain_sf"/>
</dbReference>
<dbReference type="InterPro" id="IPR002110">
    <property type="entry name" value="Ankyrin_rpt"/>
</dbReference>
<dbReference type="SMART" id="SM00248">
    <property type="entry name" value="ANK"/>
    <property type="match status" value="4"/>
</dbReference>
<dbReference type="RefSeq" id="XP_042918949.1">
    <property type="nucleotide sequence ID" value="XM_043069043.1"/>
</dbReference>
<evidence type="ECO:0000256" key="2">
    <source>
        <dbReference type="ARBA" id="ARBA00023043"/>
    </source>
</evidence>
<protein>
    <submittedName>
        <fullName evidence="5">Uncharacterized protein</fullName>
    </submittedName>
</protein>
<dbReference type="Pfam" id="PF12796">
    <property type="entry name" value="Ank_2"/>
    <property type="match status" value="1"/>
</dbReference>
<keyword evidence="2 3" id="KW-0040">ANK repeat</keyword>